<dbReference type="InterPro" id="IPR031596">
    <property type="entry name" value="MaAIMP_sms"/>
</dbReference>
<evidence type="ECO:0000313" key="3">
    <source>
        <dbReference type="Proteomes" id="UP000502331"/>
    </source>
</evidence>
<protein>
    <submittedName>
        <fullName evidence="2">Methionine/alanine import family NSS transporter small subunit</fullName>
    </submittedName>
</protein>
<evidence type="ECO:0000313" key="2">
    <source>
        <dbReference type="EMBL" id="QIV86247.1"/>
    </source>
</evidence>
<proteinExistence type="predicted"/>
<keyword evidence="1" id="KW-1133">Transmembrane helix</keyword>
<sequence>MSGIAIVFMIISMLTIWGGLALALINLSRHPEKDDDDVIETAGTAGSNNL</sequence>
<organism evidence="2 3">
    <name type="scientific">Glutamicibacter mishrai</name>
    <dbReference type="NCBI Taxonomy" id="1775880"/>
    <lineage>
        <taxon>Bacteria</taxon>
        <taxon>Bacillati</taxon>
        <taxon>Actinomycetota</taxon>
        <taxon>Actinomycetes</taxon>
        <taxon>Micrococcales</taxon>
        <taxon>Micrococcaceae</taxon>
        <taxon>Glutamicibacter</taxon>
    </lineage>
</organism>
<keyword evidence="3" id="KW-1185">Reference proteome</keyword>
<gene>
    <name evidence="2" type="ORF">D3791_03400</name>
</gene>
<accession>A0A6H0SJT2</accession>
<dbReference type="AlphaFoldDB" id="A0A6H0SJT2"/>
<dbReference type="NCBIfam" id="NF033493">
    <property type="entry name" value="MetS_like_NSS"/>
    <property type="match status" value="1"/>
</dbReference>
<dbReference type="Pfam" id="PF16951">
    <property type="entry name" value="MaAIMP_sms"/>
    <property type="match status" value="1"/>
</dbReference>
<evidence type="ECO:0000256" key="1">
    <source>
        <dbReference type="SAM" id="Phobius"/>
    </source>
</evidence>
<dbReference type="Proteomes" id="UP000502331">
    <property type="component" value="Chromosome"/>
</dbReference>
<name>A0A6H0SJT2_9MICC</name>
<keyword evidence="1" id="KW-0812">Transmembrane</keyword>
<dbReference type="EMBL" id="CP032549">
    <property type="protein sequence ID" value="QIV86247.1"/>
    <property type="molecule type" value="Genomic_DNA"/>
</dbReference>
<reference evidence="2 3" key="1">
    <citation type="submission" date="2018-09" db="EMBL/GenBank/DDBJ databases">
        <title>Glutamicibacter mishrai S5-52T (LMG 29155T = KCTC 39846T).</title>
        <authorList>
            <person name="Das S.K."/>
        </authorList>
    </citation>
    <scope>NUCLEOTIDE SEQUENCE [LARGE SCALE GENOMIC DNA]</scope>
    <source>
        <strain evidence="2 3">S5-52</strain>
    </source>
</reference>
<feature type="transmembrane region" description="Helical" evidence="1">
    <location>
        <begin position="6"/>
        <end position="25"/>
    </location>
</feature>
<keyword evidence="1" id="KW-0472">Membrane</keyword>
<dbReference type="RefSeq" id="WP_022874198.1">
    <property type="nucleotide sequence ID" value="NZ_CP032549.1"/>
</dbReference>